<comment type="cofactor">
    <cofactor evidence="1">
        <name>Mg(2+)</name>
        <dbReference type="ChEBI" id="CHEBI:18420"/>
    </cofactor>
</comment>
<feature type="compositionally biased region" description="Basic and acidic residues" evidence="3">
    <location>
        <begin position="40"/>
        <end position="50"/>
    </location>
</feature>
<dbReference type="AlphaFoldDB" id="A0A1G2T5P0"/>
<dbReference type="PANTHER" id="PTHR43046:SF14">
    <property type="entry name" value="MUTT_NUDIX FAMILY PROTEIN"/>
    <property type="match status" value="1"/>
</dbReference>
<dbReference type="PANTHER" id="PTHR43046">
    <property type="entry name" value="GDP-MANNOSE MANNOSYL HYDROLASE"/>
    <property type="match status" value="1"/>
</dbReference>
<keyword evidence="2" id="KW-0378">Hydrolase</keyword>
<name>A0A1G2T5P0_9BACT</name>
<dbReference type="InterPro" id="IPR000086">
    <property type="entry name" value="NUDIX_hydrolase_dom"/>
</dbReference>
<accession>A0A1G2T5P0</accession>
<proteinExistence type="predicted"/>
<dbReference type="EMBL" id="MHVL01000044">
    <property type="protein sequence ID" value="OHA92595.1"/>
    <property type="molecule type" value="Genomic_DNA"/>
</dbReference>
<comment type="caution">
    <text evidence="5">The sequence shown here is derived from an EMBL/GenBank/DDBJ whole genome shotgun (WGS) entry which is preliminary data.</text>
</comment>
<dbReference type="InterPro" id="IPR015797">
    <property type="entry name" value="NUDIX_hydrolase-like_dom_sf"/>
</dbReference>
<evidence type="ECO:0000313" key="6">
    <source>
        <dbReference type="Proteomes" id="UP000179264"/>
    </source>
</evidence>
<dbReference type="Gene3D" id="3.90.79.10">
    <property type="entry name" value="Nucleoside Triphosphate Pyrophosphohydrolase"/>
    <property type="match status" value="1"/>
</dbReference>
<sequence length="166" mass="19226">MKKERGNGANVIVLSPTDEMLVVRQNYGEKKWMLPGGNIERGESPRHAAQEETEEEAGTLIDEKELKLIACFVQRPNGIVFLYETRIFSGEILQEPTNEIIEVRFMSFEEIMERRETFGLGYMRMIVRYMRCKQGIDSIPYEGRLSDPVEYPKNLLAKYNDLVLSI</sequence>
<organism evidence="5 6">
    <name type="scientific">Candidatus Zambryskibacteria bacterium RIFCSPHIGHO2_02_38_10.5</name>
    <dbReference type="NCBI Taxonomy" id="1802742"/>
    <lineage>
        <taxon>Bacteria</taxon>
        <taxon>Candidatus Zambryskiibacteriota</taxon>
    </lineage>
</organism>
<evidence type="ECO:0000256" key="2">
    <source>
        <dbReference type="ARBA" id="ARBA00022801"/>
    </source>
</evidence>
<dbReference type="CDD" id="cd02883">
    <property type="entry name" value="NUDIX_Hydrolase"/>
    <property type="match status" value="1"/>
</dbReference>
<reference evidence="5 6" key="1">
    <citation type="journal article" date="2016" name="Nat. Commun.">
        <title>Thousands of microbial genomes shed light on interconnected biogeochemical processes in an aquifer system.</title>
        <authorList>
            <person name="Anantharaman K."/>
            <person name="Brown C.T."/>
            <person name="Hug L.A."/>
            <person name="Sharon I."/>
            <person name="Castelle C.J."/>
            <person name="Probst A.J."/>
            <person name="Thomas B.C."/>
            <person name="Singh A."/>
            <person name="Wilkins M.J."/>
            <person name="Karaoz U."/>
            <person name="Brodie E.L."/>
            <person name="Williams K.H."/>
            <person name="Hubbard S.S."/>
            <person name="Banfield J.F."/>
        </authorList>
    </citation>
    <scope>NUCLEOTIDE SEQUENCE [LARGE SCALE GENOMIC DNA]</scope>
</reference>
<evidence type="ECO:0000313" key="5">
    <source>
        <dbReference type="EMBL" id="OHA92595.1"/>
    </source>
</evidence>
<feature type="domain" description="Nudix hydrolase" evidence="4">
    <location>
        <begin position="4"/>
        <end position="129"/>
    </location>
</feature>
<dbReference type="Proteomes" id="UP000179264">
    <property type="component" value="Unassembled WGS sequence"/>
</dbReference>
<evidence type="ECO:0000259" key="4">
    <source>
        <dbReference type="PROSITE" id="PS51462"/>
    </source>
</evidence>
<evidence type="ECO:0000256" key="3">
    <source>
        <dbReference type="SAM" id="MobiDB-lite"/>
    </source>
</evidence>
<protein>
    <recommendedName>
        <fullName evidence="4">Nudix hydrolase domain-containing protein</fullName>
    </recommendedName>
</protein>
<dbReference type="PROSITE" id="PS51462">
    <property type="entry name" value="NUDIX"/>
    <property type="match status" value="1"/>
</dbReference>
<dbReference type="SUPFAM" id="SSF55811">
    <property type="entry name" value="Nudix"/>
    <property type="match status" value="1"/>
</dbReference>
<dbReference type="GO" id="GO:0016787">
    <property type="term" value="F:hydrolase activity"/>
    <property type="evidence" value="ECO:0007669"/>
    <property type="project" value="UniProtKB-KW"/>
</dbReference>
<gene>
    <name evidence="5" type="ORF">A2W58_01800</name>
</gene>
<dbReference type="Pfam" id="PF00293">
    <property type="entry name" value="NUDIX"/>
    <property type="match status" value="1"/>
</dbReference>
<feature type="region of interest" description="Disordered" evidence="3">
    <location>
        <begin position="37"/>
        <end position="56"/>
    </location>
</feature>
<evidence type="ECO:0000256" key="1">
    <source>
        <dbReference type="ARBA" id="ARBA00001946"/>
    </source>
</evidence>